<protein>
    <submittedName>
        <fullName evidence="2">Uncharacterized protein</fullName>
    </submittedName>
</protein>
<keyword evidence="2" id="KW-0614">Plasmid</keyword>
<feature type="compositionally biased region" description="Basic and acidic residues" evidence="1">
    <location>
        <begin position="1"/>
        <end position="11"/>
    </location>
</feature>
<organism evidence="2 3">
    <name type="scientific">Mesorhizobium ciceri</name>
    <dbReference type="NCBI Taxonomy" id="39645"/>
    <lineage>
        <taxon>Bacteria</taxon>
        <taxon>Pseudomonadati</taxon>
        <taxon>Pseudomonadota</taxon>
        <taxon>Alphaproteobacteria</taxon>
        <taxon>Hyphomicrobiales</taxon>
        <taxon>Phyllobacteriaceae</taxon>
        <taxon>Mesorhizobium</taxon>
    </lineage>
</organism>
<feature type="region of interest" description="Disordered" evidence="1">
    <location>
        <begin position="1"/>
        <end position="41"/>
    </location>
</feature>
<evidence type="ECO:0000313" key="3">
    <source>
        <dbReference type="Proteomes" id="UP001060070"/>
    </source>
</evidence>
<sequence length="41" mass="4830">MWMQIEMRDLSPCRPRQRSKLHHSAATPWHVPPFQKAATTT</sequence>
<reference evidence="2 3" key="1">
    <citation type="journal article" date="2022" name="Microbiol. Resour. Announc.">
        <title>Complete Genome Sequence of Mesorhizobium ciceri Strain R30, a Rhizobium Used as a Commercial Inoculant for Chickpea in Argentina.</title>
        <authorList>
            <person name="Foresto E."/>
            <person name="Revale S."/>
            <person name="Primo E."/>
            <person name="Nievas F."/>
            <person name="Carezzano E."/>
            <person name="Puente M."/>
            <person name="Alzari P."/>
            <person name="Mart M."/>
            <person name="Ben-Assaya M."/>
            <person name="Mornico D."/>
            <person name="Santoro M."/>
            <person name="Mart F."/>
            <person name="Giordano W."/>
            <person name="Bogino P."/>
        </authorList>
    </citation>
    <scope>NUCLEOTIDE SEQUENCE [LARGE SCALE GENOMIC DNA]</scope>
    <source>
        <strain evidence="2 3">R30</strain>
    </source>
</reference>
<dbReference type="EMBL" id="CP088148">
    <property type="protein sequence ID" value="UTU55376.1"/>
    <property type="molecule type" value="Genomic_DNA"/>
</dbReference>
<name>A0AB38TP06_9HYPH</name>
<accession>A0AB38TP06</accession>
<evidence type="ECO:0000256" key="1">
    <source>
        <dbReference type="SAM" id="MobiDB-lite"/>
    </source>
</evidence>
<geneLocation type="plasmid" evidence="2 3">
    <name>unnamed</name>
</geneLocation>
<dbReference type="AlphaFoldDB" id="A0AB38TP06"/>
<proteinExistence type="predicted"/>
<evidence type="ECO:0000313" key="2">
    <source>
        <dbReference type="EMBL" id="UTU55376.1"/>
    </source>
</evidence>
<keyword evidence="3" id="KW-1185">Reference proteome</keyword>
<dbReference type="Proteomes" id="UP001060070">
    <property type="component" value="Plasmid unnamed"/>
</dbReference>
<gene>
    <name evidence="2" type="ORF">LRP29_32100</name>
</gene>